<dbReference type="GO" id="GO:0006897">
    <property type="term" value="P:endocytosis"/>
    <property type="evidence" value="ECO:0007669"/>
    <property type="project" value="TreeGrafter"/>
</dbReference>
<dbReference type="Pfam" id="PF25468">
    <property type="entry name" value="HEAT_HEATR5A"/>
    <property type="match status" value="1"/>
</dbReference>
<evidence type="ECO:0000256" key="1">
    <source>
        <dbReference type="ARBA" id="ARBA00008304"/>
    </source>
</evidence>
<organism evidence="4 5">
    <name type="scientific">Ascobolus immersus RN42</name>
    <dbReference type="NCBI Taxonomy" id="1160509"/>
    <lineage>
        <taxon>Eukaryota</taxon>
        <taxon>Fungi</taxon>
        <taxon>Dikarya</taxon>
        <taxon>Ascomycota</taxon>
        <taxon>Pezizomycotina</taxon>
        <taxon>Pezizomycetes</taxon>
        <taxon>Pezizales</taxon>
        <taxon>Ascobolaceae</taxon>
        <taxon>Ascobolus</taxon>
    </lineage>
</organism>
<feature type="region of interest" description="Disordered" evidence="2">
    <location>
        <begin position="1243"/>
        <end position="1282"/>
    </location>
</feature>
<dbReference type="Gene3D" id="1.25.10.10">
    <property type="entry name" value="Leucine-rich Repeat Variant"/>
    <property type="match status" value="3"/>
</dbReference>
<protein>
    <submittedName>
        <fullName evidence="4">ARM repeat-containing protein</fullName>
    </submittedName>
</protein>
<dbReference type="InterPro" id="IPR046837">
    <property type="entry name" value="Laa1/Sip1/HEATR5-like_HEAT"/>
</dbReference>
<comment type="similarity">
    <text evidence="1">Belongs to the HEATR5 family.</text>
</comment>
<dbReference type="STRING" id="1160509.A0A3N4J066"/>
<reference evidence="4 5" key="1">
    <citation type="journal article" date="2018" name="Nat. Ecol. Evol.">
        <title>Pezizomycetes genomes reveal the molecular basis of ectomycorrhizal truffle lifestyle.</title>
        <authorList>
            <person name="Murat C."/>
            <person name="Payen T."/>
            <person name="Noel B."/>
            <person name="Kuo A."/>
            <person name="Morin E."/>
            <person name="Chen J."/>
            <person name="Kohler A."/>
            <person name="Krizsan K."/>
            <person name="Balestrini R."/>
            <person name="Da Silva C."/>
            <person name="Montanini B."/>
            <person name="Hainaut M."/>
            <person name="Levati E."/>
            <person name="Barry K.W."/>
            <person name="Belfiori B."/>
            <person name="Cichocki N."/>
            <person name="Clum A."/>
            <person name="Dockter R.B."/>
            <person name="Fauchery L."/>
            <person name="Guy J."/>
            <person name="Iotti M."/>
            <person name="Le Tacon F."/>
            <person name="Lindquist E.A."/>
            <person name="Lipzen A."/>
            <person name="Malagnac F."/>
            <person name="Mello A."/>
            <person name="Molinier V."/>
            <person name="Miyauchi S."/>
            <person name="Poulain J."/>
            <person name="Riccioni C."/>
            <person name="Rubini A."/>
            <person name="Sitrit Y."/>
            <person name="Splivallo R."/>
            <person name="Traeger S."/>
            <person name="Wang M."/>
            <person name="Zifcakova L."/>
            <person name="Wipf D."/>
            <person name="Zambonelli A."/>
            <person name="Paolocci F."/>
            <person name="Nowrousian M."/>
            <person name="Ottonello S."/>
            <person name="Baldrian P."/>
            <person name="Spatafora J.W."/>
            <person name="Henrissat B."/>
            <person name="Nagy L.G."/>
            <person name="Aury J.M."/>
            <person name="Wincker P."/>
            <person name="Grigoriev I.V."/>
            <person name="Bonfante P."/>
            <person name="Martin F.M."/>
        </authorList>
    </citation>
    <scope>NUCLEOTIDE SEQUENCE [LARGE SCALE GENOMIC DNA]</scope>
    <source>
        <strain evidence="4 5">RN42</strain>
    </source>
</reference>
<gene>
    <name evidence="4" type="ORF">BJ508DRAFT_410792</name>
</gene>
<dbReference type="Proteomes" id="UP000275078">
    <property type="component" value="Unassembled WGS sequence"/>
</dbReference>
<accession>A0A3N4J066</accession>
<keyword evidence="5" id="KW-1185">Reference proteome</keyword>
<dbReference type="Pfam" id="PF25808">
    <property type="entry name" value="TPR_LAA1_C"/>
    <property type="match status" value="1"/>
</dbReference>
<proteinExistence type="inferred from homology"/>
<dbReference type="Pfam" id="PF20210">
    <property type="entry name" value="Laa1_Sip1_HTR5"/>
    <property type="match status" value="1"/>
</dbReference>
<evidence type="ECO:0000256" key="2">
    <source>
        <dbReference type="SAM" id="MobiDB-lite"/>
    </source>
</evidence>
<feature type="region of interest" description="Disordered" evidence="2">
    <location>
        <begin position="280"/>
        <end position="306"/>
    </location>
</feature>
<dbReference type="GO" id="GO:0030139">
    <property type="term" value="C:endocytic vesicle"/>
    <property type="evidence" value="ECO:0007669"/>
    <property type="project" value="TreeGrafter"/>
</dbReference>
<dbReference type="OrthoDB" id="192608at2759"/>
<dbReference type="InterPro" id="IPR057981">
    <property type="entry name" value="TPR_LAA1-like_C"/>
</dbReference>
<sequence>MSSEYESAGGLIMLDVAKVQSIAEDQQQIYILSFLRDLEKLVNNLDEDGCSSHQLYVQKELLKVLKLTNPPPSKVTRNLIGRIFAQIFTKGDRKLLFDTINELTNIINVGKSEKDLRGRHAAVHVLGAVYEAAGDSAMQLGTLSATSLMKLLKLSGNHTGLRAAIFRSLGKIYGMLGSSGDENVIKDAWKQARSYATSDKAGLVQVAALQCLEILAKSTPYFLAQSDFEKVLNVVLKTLDSPIGVVRKAAASCFASALVLAYSTDPALIAAKLPKRSNTKKNKTKSVADLEDDIPERPSSPGPVAKKSTAHLMTFDDILKQLSIIYTKSSISQRVRAGIMLTYEELLTRLDPTTIEENYLIIANHFFNDLLSHQNITSNRFRLLSTRKYIKILLEDVIGARLLGETGQLNAIKKLVDDVIKKYPSGGKETAEPTKYTLTAALHALASLIKALGSMTTTHQDLIRDGLLQVVQHPSYGVQVAASYCLKVFVLACPSQLLSILTILMNNVNRELNQLAGKRTTEMLRRCIGFANGLAATLSTAPLQPLYASVDVTSRILTLATSLLKSSGDLSDLRVSSTQIQVAWILLGGLMSLGPNFVKIHLSQLLLLWKGALPKPLAKDSVVERGLLELSFLAHVRECALGSILAFLEFNSKLVTMDVSKRIASMLQNSALFLNTLPSKKTTDDVTQRLSPSLQLVDYDLMVRRRVLQCYVKLVKLNHGANLEANLLTQAVSFFADPEKYTPSSLSTAIASSAGAFESLWEIGDGYGYGVCDFVRCYDITSFGFESSEQGGGRGDIIHWLTKHEPADEIEQTLNTPVIGALEHDSVTLYLMETSENAQDLRQAPPATAVVNSAIDLFTVLLPMQQPKVQESILEQIATFLASNTLQRNPGRKAAMTVNIAVALFGTLKNVTSSPSTAGNLTTPSVLKIIQEILQSFVVHPDPYVRNVAYEAIGRLCSIGGNAFTGSVINTLIDTIVNNRDPNARAGCAVALGCIHRDVGGMAATSHLKTILGIVMSLCSDPHPTVHFWAFEGLQKTIDSAGLTFSGYVTHVLGMLAQLYGGETHDDEIAGSQSSNLELELATTNVIVRSIDSLVSVMGPDLQEMTKTRELILTLTNLCLLEPDYTIVRDSIRCLEHISMFAGGFVDWNDYIGLIQKTLQSSHWELRDTAINGLYQQMRGDAARVLKHSGPSLEDDIWLALNTSPNHEGLRNIINNWLSQTAVSEFSKWVERIQTIMTKSIERKRPEASKPTAAAVAAGDDEEASFAASTDTKGDKPAEGAAGAGKQELLKWQVRTFAMTCLGELLDAIGPAMKDDPSGQIEEKAIGKISDVIRMAFSASTASVVELRLRGLRIVDQVLKLFGQMPDPDFPEAPLLEQYQAQIGSALTPAFAADSSPELAAAAVNVCAAFISTGIVQDVERMGRILKLLVSALQSFASDSETSSIGELRGLSSNAQVMVKMAVLAGWAELQVASVEQKYLESAVKPQIRVLAPLWLNSLRDFAQLRFEPDVASTVGPSPSLGGSMDSIYSSLNRDTLLKFYQASWLNIVDAIASLIEQGSEHIFDALDGRSPSGPSDQTSAQRLQNEEPVSFFFVLFGLAFEALVGRSGGEGLASKEQTLDVLLALKKILHPAVCGKAIFQDAVFSETVDLLDRLALTEGLPVQKAIVEIARTLCAAHPSVKTPNLSESEKQHEEVDQLFELTRLIVLVLTNLLPNLGETKKTMRHELNEEAVDLIRVALDALVDAAEVFPVVIRTDLYACIFHIFITLFGTGICQAEVLPRSLPIFKRFLGILTKSMRGKASEEITGQIRACLGSVLNYMDNAQLRGEAGVPTFRNTLMGATIVITGGVNVLSPKDDMLERLSDSTLAGLDDPDVSKTAASCARSLILHTPKSAADQEIVRYLLPKLVQYVASEKNNTAEHTQVAKAIVVQTFTQYIPTLFGDQVPLAISLFVPTLLARASHVRTRPVYVETSNRLIELATANQQAFKLVVSGLTSNQRAFLEEVLRTGAGGGQQAAHNQQATAAPTIALKMTF</sequence>
<dbReference type="InterPro" id="IPR011989">
    <property type="entry name" value="ARM-like"/>
</dbReference>
<dbReference type="GO" id="GO:0005794">
    <property type="term" value="C:Golgi apparatus"/>
    <property type="evidence" value="ECO:0007669"/>
    <property type="project" value="TreeGrafter"/>
</dbReference>
<dbReference type="InterPro" id="IPR040108">
    <property type="entry name" value="Laa1/Sip1/HEATR5"/>
</dbReference>
<dbReference type="PANTHER" id="PTHR21663:SF0">
    <property type="entry name" value="HEAT REPEAT-CONTAINING PROTEIN 5B"/>
    <property type="match status" value="1"/>
</dbReference>
<dbReference type="GO" id="GO:0005829">
    <property type="term" value="C:cytosol"/>
    <property type="evidence" value="ECO:0007669"/>
    <property type="project" value="GOC"/>
</dbReference>
<dbReference type="InterPro" id="IPR016024">
    <property type="entry name" value="ARM-type_fold"/>
</dbReference>
<dbReference type="EMBL" id="ML119647">
    <property type="protein sequence ID" value="RPA87284.1"/>
    <property type="molecule type" value="Genomic_DNA"/>
</dbReference>
<feature type="domain" description="LAA1-like C-terminal TPR repeats" evidence="3">
    <location>
        <begin position="1857"/>
        <end position="2018"/>
    </location>
</feature>
<dbReference type="GO" id="GO:0008104">
    <property type="term" value="P:intracellular protein localization"/>
    <property type="evidence" value="ECO:0007669"/>
    <property type="project" value="TreeGrafter"/>
</dbReference>
<dbReference type="GO" id="GO:0042147">
    <property type="term" value="P:retrograde transport, endosome to Golgi"/>
    <property type="evidence" value="ECO:0007669"/>
    <property type="project" value="TreeGrafter"/>
</dbReference>
<dbReference type="SUPFAM" id="SSF48371">
    <property type="entry name" value="ARM repeat"/>
    <property type="match status" value="2"/>
</dbReference>
<evidence type="ECO:0000259" key="3">
    <source>
        <dbReference type="Pfam" id="PF25808"/>
    </source>
</evidence>
<dbReference type="PANTHER" id="PTHR21663">
    <property type="entry name" value="HYPOTHETICAL HEAT DOMAIN-CONTAINING"/>
    <property type="match status" value="1"/>
</dbReference>
<evidence type="ECO:0000313" key="5">
    <source>
        <dbReference type="Proteomes" id="UP000275078"/>
    </source>
</evidence>
<evidence type="ECO:0000313" key="4">
    <source>
        <dbReference type="EMBL" id="RPA87284.1"/>
    </source>
</evidence>
<dbReference type="GO" id="GO:0016020">
    <property type="term" value="C:membrane"/>
    <property type="evidence" value="ECO:0007669"/>
    <property type="project" value="TreeGrafter"/>
</dbReference>
<name>A0A3N4J066_ASCIM</name>